<protein>
    <recommendedName>
        <fullName evidence="1">F-box domain-containing protein</fullName>
    </recommendedName>
</protein>
<dbReference type="Gene3D" id="1.20.1280.50">
    <property type="match status" value="1"/>
</dbReference>
<evidence type="ECO:0000313" key="2">
    <source>
        <dbReference type="EMBL" id="PPR05362.1"/>
    </source>
</evidence>
<sequence length="465" mass="53581">MPSKRLSRRRRVANISHSLFTTLKSFLLSPFTIKSQTSAFHPDPTYQSTSNNRATEISRPHRLRPSPHIYPGYQALHLIHLLPFEILSHIFVLGSEEDALLPVSVSHVCRKWRKVALRTPSLWRIISLNSHERMWHERIRRARACSLDVILSSRSSSYHSRNRHHNFNPSVVQNLMHIAIPYIDRWRSLEVAFTEYVPCLWMSALSGCNRPAPSLQELCLIYSLNDDTSEITLFSGVAPRLKRLTVDGIRLNWLPSLFANLTYLDYTHHGFTSGHRAVHDVISILGVSSRIRELHILFPRTRSPCLPQRKFNVAKRISLPHLTTLSLKVDGTDIPFELAHFITLISTPSLTALKLVDLRHSSQSFPSLKPFFYVYALPPTLRQVHISYGWYDPFMVRPMAQSLPRMGKITIKRLRLPEQVLMVNPAAKRHSRFPVDRINLVGAPYHRRCSIDRLPVSYRPPCKAF</sequence>
<dbReference type="PROSITE" id="PS50181">
    <property type="entry name" value="FBOX"/>
    <property type="match status" value="1"/>
</dbReference>
<dbReference type="InterPro" id="IPR032675">
    <property type="entry name" value="LRR_dom_sf"/>
</dbReference>
<comment type="caution">
    <text evidence="2">The sequence shown here is derived from an EMBL/GenBank/DDBJ whole genome shotgun (WGS) entry which is preliminary data.</text>
</comment>
<dbReference type="OrthoDB" id="3181259at2759"/>
<keyword evidence="3" id="KW-1185">Reference proteome</keyword>
<dbReference type="InParanoid" id="A0A409YQT8"/>
<evidence type="ECO:0000259" key="1">
    <source>
        <dbReference type="PROSITE" id="PS50181"/>
    </source>
</evidence>
<dbReference type="SUPFAM" id="SSF81383">
    <property type="entry name" value="F-box domain"/>
    <property type="match status" value="1"/>
</dbReference>
<dbReference type="STRING" id="181874.A0A409YQT8"/>
<organism evidence="2 3">
    <name type="scientific">Panaeolus cyanescens</name>
    <dbReference type="NCBI Taxonomy" id="181874"/>
    <lineage>
        <taxon>Eukaryota</taxon>
        <taxon>Fungi</taxon>
        <taxon>Dikarya</taxon>
        <taxon>Basidiomycota</taxon>
        <taxon>Agaricomycotina</taxon>
        <taxon>Agaricomycetes</taxon>
        <taxon>Agaricomycetidae</taxon>
        <taxon>Agaricales</taxon>
        <taxon>Agaricineae</taxon>
        <taxon>Galeropsidaceae</taxon>
        <taxon>Panaeolus</taxon>
    </lineage>
</organism>
<feature type="domain" description="F-box" evidence="1">
    <location>
        <begin position="76"/>
        <end position="126"/>
    </location>
</feature>
<proteinExistence type="predicted"/>
<reference evidence="2 3" key="1">
    <citation type="journal article" date="2018" name="Evol. Lett.">
        <title>Horizontal gene cluster transfer increased hallucinogenic mushroom diversity.</title>
        <authorList>
            <person name="Reynolds H.T."/>
            <person name="Vijayakumar V."/>
            <person name="Gluck-Thaler E."/>
            <person name="Korotkin H.B."/>
            <person name="Matheny P.B."/>
            <person name="Slot J.C."/>
        </authorList>
    </citation>
    <scope>NUCLEOTIDE SEQUENCE [LARGE SCALE GENOMIC DNA]</scope>
    <source>
        <strain evidence="2 3">2629</strain>
    </source>
</reference>
<dbReference type="InterPro" id="IPR001810">
    <property type="entry name" value="F-box_dom"/>
</dbReference>
<accession>A0A409YQT8</accession>
<evidence type="ECO:0000313" key="3">
    <source>
        <dbReference type="Proteomes" id="UP000284842"/>
    </source>
</evidence>
<dbReference type="EMBL" id="NHTK01000814">
    <property type="protein sequence ID" value="PPR05362.1"/>
    <property type="molecule type" value="Genomic_DNA"/>
</dbReference>
<dbReference type="AlphaFoldDB" id="A0A409YQT8"/>
<dbReference type="SUPFAM" id="SSF52047">
    <property type="entry name" value="RNI-like"/>
    <property type="match status" value="1"/>
</dbReference>
<dbReference type="Gene3D" id="3.80.10.10">
    <property type="entry name" value="Ribonuclease Inhibitor"/>
    <property type="match status" value="1"/>
</dbReference>
<dbReference type="Proteomes" id="UP000284842">
    <property type="component" value="Unassembled WGS sequence"/>
</dbReference>
<name>A0A409YQT8_9AGAR</name>
<dbReference type="Pfam" id="PF12937">
    <property type="entry name" value="F-box-like"/>
    <property type="match status" value="1"/>
</dbReference>
<dbReference type="InterPro" id="IPR036047">
    <property type="entry name" value="F-box-like_dom_sf"/>
</dbReference>
<gene>
    <name evidence="2" type="ORF">CVT24_007976</name>
</gene>